<comment type="caution">
    <text evidence="2">The sequence shown here is derived from an EMBL/GenBank/DDBJ whole genome shotgun (WGS) entry which is preliminary data.</text>
</comment>
<organism evidence="2 3">
    <name type="scientific">Rhizopus delemar</name>
    <dbReference type="NCBI Taxonomy" id="936053"/>
    <lineage>
        <taxon>Eukaryota</taxon>
        <taxon>Fungi</taxon>
        <taxon>Fungi incertae sedis</taxon>
        <taxon>Mucoromycota</taxon>
        <taxon>Mucoromycotina</taxon>
        <taxon>Mucoromycetes</taxon>
        <taxon>Mucorales</taxon>
        <taxon>Mucorineae</taxon>
        <taxon>Rhizopodaceae</taxon>
        <taxon>Rhizopus</taxon>
    </lineage>
</organism>
<evidence type="ECO:0000313" key="2">
    <source>
        <dbReference type="EMBL" id="KAG1570509.1"/>
    </source>
</evidence>
<dbReference type="GO" id="GO:0043812">
    <property type="term" value="F:phosphatidylinositol-4-phosphate phosphatase activity"/>
    <property type="evidence" value="ECO:0007669"/>
    <property type="project" value="TreeGrafter"/>
</dbReference>
<dbReference type="PROSITE" id="PS50275">
    <property type="entry name" value="SAC"/>
    <property type="match status" value="1"/>
</dbReference>
<keyword evidence="3" id="KW-1185">Reference proteome</keyword>
<dbReference type="InterPro" id="IPR002013">
    <property type="entry name" value="SAC_dom"/>
</dbReference>
<feature type="domain" description="SAC" evidence="1">
    <location>
        <begin position="149"/>
        <end position="483"/>
    </location>
</feature>
<dbReference type="PANTHER" id="PTHR45662:SF7">
    <property type="entry name" value="SACI DOMAIN PROTEIN (AFU_ORTHOLOGUE AFUA_1G15890)"/>
    <property type="match status" value="1"/>
</dbReference>
<dbReference type="GO" id="GO:0046856">
    <property type="term" value="P:phosphatidylinositol dephosphorylation"/>
    <property type="evidence" value="ECO:0007669"/>
    <property type="project" value="TreeGrafter"/>
</dbReference>
<reference evidence="2 3" key="1">
    <citation type="journal article" date="2020" name="Microb. Genom.">
        <title>Genetic diversity of clinical and environmental Mucorales isolates obtained from an investigation of mucormycosis cases among solid organ transplant recipients.</title>
        <authorList>
            <person name="Nguyen M.H."/>
            <person name="Kaul D."/>
            <person name="Muto C."/>
            <person name="Cheng S.J."/>
            <person name="Richter R.A."/>
            <person name="Bruno V.M."/>
            <person name="Liu G."/>
            <person name="Beyhan S."/>
            <person name="Sundermann A.J."/>
            <person name="Mounaud S."/>
            <person name="Pasculle A.W."/>
            <person name="Nierman W.C."/>
            <person name="Driscoll E."/>
            <person name="Cumbie R."/>
            <person name="Clancy C.J."/>
            <person name="Dupont C.L."/>
        </authorList>
    </citation>
    <scope>NUCLEOTIDE SEQUENCE [LARGE SCALE GENOMIC DNA]</scope>
    <source>
        <strain evidence="2 3">GL24</strain>
    </source>
</reference>
<dbReference type="Pfam" id="PF12456">
    <property type="entry name" value="hSac2"/>
    <property type="match status" value="2"/>
</dbReference>
<dbReference type="AlphaFoldDB" id="A0A9P6Z4H9"/>
<name>A0A9P6Z4H9_9FUNG</name>
<dbReference type="InterPro" id="IPR022158">
    <property type="entry name" value="Inositol_phosphatase"/>
</dbReference>
<dbReference type="Proteomes" id="UP000740926">
    <property type="component" value="Unassembled WGS sequence"/>
</dbReference>
<sequence length="733" mass="84552">MIVITAVQLRGYILGQPCYVIEKVACLSFDEYKACRRLNLQKAEEQENPQANPAQPPVKLTQSSSFITKIKSTFSKKKEEEILENIVNEPVLETDEVIINDIEIPTTTTALPLSSSISSSTATSSFEDNISDQNDEEDVLLEARLIRQIVDLFSRSMFVFSNTFDLTNNFQNSYKNKIDTDIPLWKRADRRFWWNEHIVQTLVDQSLDEWITPIVQGTIQIEPCVIDGYEFDFILISRRSKERAGMRYQRRGVNEDGEVSNFVETEQIVIFKRNEINHVASFIQTRGSIPLFWSQSPYSLHPIPTLERTEKENERAFQRHFEIQEKLYGRQIVVNLTELVGREAIIGSEYRKHVENFGDPNIKYVEFDFHKETKGMKYENISKLSNSLYDDMTKLQYFWIATDGSEHVYCEQSGVFRTNCMDCLDRTNVVQSAFGRSMLNLQLMRFGIIEYPDKGIKYYDGFEKIFNNVWANNGDAISRMTGKRNFTGMMNDASNSLTRMYFNTVKDFWKQATIDFVLGYHKCEIFRYVPQSTKMSAEPGVERRWEKIRSDAIETSSQIVIADDETKIAGWTLLSPTEPSKISYNYSLEKVVQFRRLELGTIKSIQMGEYILSSLTMASRDEEQNYGFIIDYSTNGETTRWNTGSILNQVLDDLSLENGEDEGLESTDHCLAIFKAVRYNVLGELDGKVETCKKQVENIVKSIAIATGNTPEDPEFITNEPIIRYSEKKETQN</sequence>
<accession>A0A9P6Z4H9</accession>
<gene>
    <name evidence="2" type="ORF">G6F50_005426</name>
</gene>
<dbReference type="GO" id="GO:0005783">
    <property type="term" value="C:endoplasmic reticulum"/>
    <property type="evidence" value="ECO:0007669"/>
    <property type="project" value="TreeGrafter"/>
</dbReference>
<evidence type="ECO:0000313" key="3">
    <source>
        <dbReference type="Proteomes" id="UP000740926"/>
    </source>
</evidence>
<dbReference type="PANTHER" id="PTHR45662">
    <property type="entry name" value="PHOSPHATIDYLINOSITIDE PHOSPHATASE SAC1"/>
    <property type="match status" value="1"/>
</dbReference>
<dbReference type="Pfam" id="PF02383">
    <property type="entry name" value="Syja_N"/>
    <property type="match status" value="1"/>
</dbReference>
<protein>
    <recommendedName>
        <fullName evidence="1">SAC domain-containing protein</fullName>
    </recommendedName>
</protein>
<dbReference type="EMBL" id="JAANIU010000722">
    <property type="protein sequence ID" value="KAG1570509.1"/>
    <property type="molecule type" value="Genomic_DNA"/>
</dbReference>
<evidence type="ECO:0000259" key="1">
    <source>
        <dbReference type="PROSITE" id="PS50275"/>
    </source>
</evidence>
<proteinExistence type="predicted"/>